<dbReference type="EMBL" id="WELI01000006">
    <property type="protein sequence ID" value="KAB7729181.1"/>
    <property type="molecule type" value="Genomic_DNA"/>
</dbReference>
<proteinExistence type="predicted"/>
<dbReference type="GO" id="GO:0016491">
    <property type="term" value="F:oxidoreductase activity"/>
    <property type="evidence" value="ECO:0007669"/>
    <property type="project" value="UniProtKB-KW"/>
</dbReference>
<dbReference type="SUPFAM" id="SSF51735">
    <property type="entry name" value="NAD(P)-binding Rossmann-fold domains"/>
    <property type="match status" value="1"/>
</dbReference>
<organism evidence="2 3">
    <name type="scientific">Rudanella paleaurantiibacter</name>
    <dbReference type="NCBI Taxonomy" id="2614655"/>
    <lineage>
        <taxon>Bacteria</taxon>
        <taxon>Pseudomonadati</taxon>
        <taxon>Bacteroidota</taxon>
        <taxon>Cytophagia</taxon>
        <taxon>Cytophagales</taxon>
        <taxon>Cytophagaceae</taxon>
        <taxon>Rudanella</taxon>
    </lineage>
</organism>
<dbReference type="AlphaFoldDB" id="A0A7J5TX66"/>
<evidence type="ECO:0000313" key="3">
    <source>
        <dbReference type="Proteomes" id="UP000488299"/>
    </source>
</evidence>
<keyword evidence="1" id="KW-0560">Oxidoreductase</keyword>
<evidence type="ECO:0000313" key="2">
    <source>
        <dbReference type="EMBL" id="KAB7729181.1"/>
    </source>
</evidence>
<name>A0A7J5TX66_9BACT</name>
<reference evidence="2 3" key="1">
    <citation type="submission" date="2019-10" db="EMBL/GenBank/DDBJ databases">
        <title>Rudanella paleaurantiibacter sp. nov., isolated from sludge.</title>
        <authorList>
            <person name="Xu S.Q."/>
        </authorList>
    </citation>
    <scope>NUCLEOTIDE SEQUENCE [LARGE SCALE GENOMIC DNA]</scope>
    <source>
        <strain evidence="2 3">HX-22-17</strain>
    </source>
</reference>
<dbReference type="Gene3D" id="3.40.50.720">
    <property type="entry name" value="NAD(P)-binding Rossmann-like Domain"/>
    <property type="match status" value="1"/>
</dbReference>
<dbReference type="InterPro" id="IPR002347">
    <property type="entry name" value="SDR_fam"/>
</dbReference>
<dbReference type="Proteomes" id="UP000488299">
    <property type="component" value="Unassembled WGS sequence"/>
</dbReference>
<dbReference type="RefSeq" id="WP_152125286.1">
    <property type="nucleotide sequence ID" value="NZ_WELI01000006.1"/>
</dbReference>
<dbReference type="PANTHER" id="PTHR43157:SF31">
    <property type="entry name" value="PHOSPHATIDYLINOSITOL-GLYCAN BIOSYNTHESIS CLASS F PROTEIN"/>
    <property type="match status" value="1"/>
</dbReference>
<dbReference type="PRINTS" id="PR00081">
    <property type="entry name" value="GDHRDH"/>
</dbReference>
<gene>
    <name evidence="2" type="ORF">F5984_16190</name>
</gene>
<dbReference type="Pfam" id="PF00106">
    <property type="entry name" value="adh_short"/>
    <property type="match status" value="1"/>
</dbReference>
<keyword evidence="3" id="KW-1185">Reference proteome</keyword>
<sequence>MRKIVLITGSTAGIGKETAVGIARQPGYLVVLHGRNAAKAQAAVQDVKRQSGNEAVEFILADFSSPTEVRQLAAAFTRRFGRLDVLINNLNRGIPTAEPLSAYGLETHFALNYLASYLLTYRLLPLLKQTPGARIINTTSVAYELARPDLDDLQSEQVPHRLHAYLNSTLFSLYFSLDLARELQPTGITVNTVGQGWGGLTGWLVGPLRKRLDGLASWFRVGSNASAQTSVYLATSPDVAAVTGTYFVGQKPRKLLAIAENRANRARLKAQTERILNALD</sequence>
<accession>A0A7J5TX66</accession>
<comment type="caution">
    <text evidence="2">The sequence shown here is derived from an EMBL/GenBank/DDBJ whole genome shotgun (WGS) entry which is preliminary data.</text>
</comment>
<dbReference type="InterPro" id="IPR036291">
    <property type="entry name" value="NAD(P)-bd_dom_sf"/>
</dbReference>
<protein>
    <submittedName>
        <fullName evidence="2">SDR family NAD(P)-dependent oxidoreductase</fullName>
    </submittedName>
</protein>
<evidence type="ECO:0000256" key="1">
    <source>
        <dbReference type="ARBA" id="ARBA00023002"/>
    </source>
</evidence>
<dbReference type="PANTHER" id="PTHR43157">
    <property type="entry name" value="PHOSPHATIDYLINOSITOL-GLYCAN BIOSYNTHESIS CLASS F PROTEIN-RELATED"/>
    <property type="match status" value="1"/>
</dbReference>